<protein>
    <recommendedName>
        <fullName evidence="3">Pyrroline-5-carboxylate reductase catalytic N-terminal domain-containing protein</fullName>
    </recommendedName>
</protein>
<evidence type="ECO:0008006" key="3">
    <source>
        <dbReference type="Google" id="ProtNLM"/>
    </source>
</evidence>
<evidence type="ECO:0000313" key="2">
    <source>
        <dbReference type="Proteomes" id="UP001165367"/>
    </source>
</evidence>
<proteinExistence type="predicted"/>
<dbReference type="RefSeq" id="WP_237876317.1">
    <property type="nucleotide sequence ID" value="NZ_JAKLTR010000022.1"/>
</dbReference>
<comment type="caution">
    <text evidence="1">The sequence shown here is derived from an EMBL/GenBank/DDBJ whole genome shotgun (WGS) entry which is preliminary data.</text>
</comment>
<accession>A0ABS9KYX1</accession>
<dbReference type="Gene3D" id="3.40.50.720">
    <property type="entry name" value="NAD(P)-binding Rossmann-like Domain"/>
    <property type="match status" value="1"/>
</dbReference>
<gene>
    <name evidence="1" type="ORF">LZZ85_24795</name>
</gene>
<keyword evidence="2" id="KW-1185">Reference proteome</keyword>
<name>A0ABS9KYX1_9BACT</name>
<sequence length="139" mass="14925">MATQQTIAIIGALEEEAKTAIASLTGSGYRLLLFCKEEQLSTLSSFASGKQFEGIDLEWMSCPIEASWEADLILLSVPGNEVAEVAAAIRDVAIGKPVVDIRKDGTELSELQTLLPYSSIGNAVPDSILSSIKKFLNQH</sequence>
<dbReference type="EMBL" id="JAKLTR010000022">
    <property type="protein sequence ID" value="MCG2617541.1"/>
    <property type="molecule type" value="Genomic_DNA"/>
</dbReference>
<dbReference type="Proteomes" id="UP001165367">
    <property type="component" value="Unassembled WGS sequence"/>
</dbReference>
<organism evidence="1 2">
    <name type="scientific">Terrimonas ginsenosidimutans</name>
    <dbReference type="NCBI Taxonomy" id="2908004"/>
    <lineage>
        <taxon>Bacteria</taxon>
        <taxon>Pseudomonadati</taxon>
        <taxon>Bacteroidota</taxon>
        <taxon>Chitinophagia</taxon>
        <taxon>Chitinophagales</taxon>
        <taxon>Chitinophagaceae</taxon>
        <taxon>Terrimonas</taxon>
    </lineage>
</organism>
<reference evidence="1" key="1">
    <citation type="submission" date="2022-01" db="EMBL/GenBank/DDBJ databases">
        <authorList>
            <person name="Jo J.-H."/>
            <person name="Im W.-T."/>
        </authorList>
    </citation>
    <scope>NUCLEOTIDE SEQUENCE</scope>
    <source>
        <strain evidence="1">NA20</strain>
    </source>
</reference>
<evidence type="ECO:0000313" key="1">
    <source>
        <dbReference type="EMBL" id="MCG2617541.1"/>
    </source>
</evidence>